<feature type="compositionally biased region" description="Polar residues" evidence="1">
    <location>
        <begin position="190"/>
        <end position="208"/>
    </location>
</feature>
<accession>A0A9P9RAR6</accession>
<feature type="region of interest" description="Disordered" evidence="1">
    <location>
        <begin position="179"/>
        <end position="210"/>
    </location>
</feature>
<gene>
    <name evidence="2" type="ORF">B0J15DRAFT_590007</name>
</gene>
<proteinExistence type="predicted"/>
<dbReference type="AlphaFoldDB" id="A0A9P9RAR6"/>
<feature type="region of interest" description="Disordered" evidence="1">
    <location>
        <begin position="347"/>
        <end position="385"/>
    </location>
</feature>
<dbReference type="Proteomes" id="UP000736672">
    <property type="component" value="Unassembled WGS sequence"/>
</dbReference>
<protein>
    <submittedName>
        <fullName evidence="2">Uncharacterized protein</fullName>
    </submittedName>
</protein>
<dbReference type="OrthoDB" id="3903267at2759"/>
<organism evidence="2 3">
    <name type="scientific">Fusarium solani</name>
    <name type="common">Filamentous fungus</name>
    <dbReference type="NCBI Taxonomy" id="169388"/>
    <lineage>
        <taxon>Eukaryota</taxon>
        <taxon>Fungi</taxon>
        <taxon>Dikarya</taxon>
        <taxon>Ascomycota</taxon>
        <taxon>Pezizomycotina</taxon>
        <taxon>Sordariomycetes</taxon>
        <taxon>Hypocreomycetidae</taxon>
        <taxon>Hypocreales</taxon>
        <taxon>Nectriaceae</taxon>
        <taxon>Fusarium</taxon>
        <taxon>Fusarium solani species complex</taxon>
    </lineage>
</organism>
<dbReference type="EMBL" id="JAGTJS010000003">
    <property type="protein sequence ID" value="KAH7272122.1"/>
    <property type="molecule type" value="Genomic_DNA"/>
</dbReference>
<sequence length="385" mass="42812">MSPPSNIPSSTSQLQRFKSQLNDLVARERAHTQATTAVTPESPIEAFLQKPETPKENTNFMASTRGCSTYPADQLQMMASQLAEARRNGEFPTTKASPMDVDATIEDYQALTRLRQLRGNPMCPAPEAYNHLRIEITRRIRERDALSGEDETEGAAARRVDTYLQAVQHENRYFAAANKSMPQRRGQNAHKGNNGYNVQNAKGNNANGSDEKMRSMVEQTIEQGIADATGPLRMNVGKLDAQANTLRRQSDTMGQQIEMQQQTVSALQTMIQPQAFNIQATTQNLAMTHGLANQLSQIATELPQAVNQAVASALQEQTQASLNGLLEAQRQAIHDIEIRTQRLNELNREAEARDNPTRSRNNSSASARDRSKIQSFFQKTFGRTN</sequence>
<name>A0A9P9RAR6_FUSSL</name>
<evidence type="ECO:0000313" key="3">
    <source>
        <dbReference type="Proteomes" id="UP000736672"/>
    </source>
</evidence>
<feature type="compositionally biased region" description="Basic and acidic residues" evidence="1">
    <location>
        <begin position="347"/>
        <end position="357"/>
    </location>
</feature>
<feature type="compositionally biased region" description="Polar residues" evidence="1">
    <location>
        <begin position="373"/>
        <end position="385"/>
    </location>
</feature>
<evidence type="ECO:0000256" key="1">
    <source>
        <dbReference type="SAM" id="MobiDB-lite"/>
    </source>
</evidence>
<reference evidence="2" key="1">
    <citation type="journal article" date="2021" name="Nat. Commun.">
        <title>Genetic determinants of endophytism in the Arabidopsis root mycobiome.</title>
        <authorList>
            <person name="Mesny F."/>
            <person name="Miyauchi S."/>
            <person name="Thiergart T."/>
            <person name="Pickel B."/>
            <person name="Atanasova L."/>
            <person name="Karlsson M."/>
            <person name="Huettel B."/>
            <person name="Barry K.W."/>
            <person name="Haridas S."/>
            <person name="Chen C."/>
            <person name="Bauer D."/>
            <person name="Andreopoulos W."/>
            <person name="Pangilinan J."/>
            <person name="LaButti K."/>
            <person name="Riley R."/>
            <person name="Lipzen A."/>
            <person name="Clum A."/>
            <person name="Drula E."/>
            <person name="Henrissat B."/>
            <person name="Kohler A."/>
            <person name="Grigoriev I.V."/>
            <person name="Martin F.M."/>
            <person name="Hacquard S."/>
        </authorList>
    </citation>
    <scope>NUCLEOTIDE SEQUENCE</scope>
    <source>
        <strain evidence="2">FSSC 5 MPI-SDFR-AT-0091</strain>
    </source>
</reference>
<keyword evidence="3" id="KW-1185">Reference proteome</keyword>
<comment type="caution">
    <text evidence="2">The sequence shown here is derived from an EMBL/GenBank/DDBJ whole genome shotgun (WGS) entry which is preliminary data.</text>
</comment>
<evidence type="ECO:0000313" key="2">
    <source>
        <dbReference type="EMBL" id="KAH7272122.1"/>
    </source>
</evidence>